<name>A0A2I0KQG0_PUNGR</name>
<dbReference type="EMBL" id="PGOL01000438">
    <property type="protein sequence ID" value="PKI70563.1"/>
    <property type="molecule type" value="Genomic_DNA"/>
</dbReference>
<evidence type="ECO:0008006" key="4">
    <source>
        <dbReference type="Google" id="ProtNLM"/>
    </source>
</evidence>
<comment type="caution">
    <text evidence="2">The sequence shown here is derived from an EMBL/GenBank/DDBJ whole genome shotgun (WGS) entry which is preliminary data.</text>
</comment>
<feature type="transmembrane region" description="Helical" evidence="1">
    <location>
        <begin position="43"/>
        <end position="62"/>
    </location>
</feature>
<keyword evidence="1" id="KW-0472">Membrane</keyword>
<accession>A0A2I0KQG0</accession>
<reference evidence="2 3" key="1">
    <citation type="submission" date="2017-11" db="EMBL/GenBank/DDBJ databases">
        <title>De-novo sequencing of pomegranate (Punica granatum L.) genome.</title>
        <authorList>
            <person name="Akparov Z."/>
            <person name="Amiraslanov A."/>
            <person name="Hajiyeva S."/>
            <person name="Abbasov M."/>
            <person name="Kaur K."/>
            <person name="Hamwieh A."/>
            <person name="Solovyev V."/>
            <person name="Salamov A."/>
            <person name="Braich B."/>
            <person name="Kosarev P."/>
            <person name="Mahmoud A."/>
            <person name="Hajiyev E."/>
            <person name="Babayeva S."/>
            <person name="Izzatullayeva V."/>
            <person name="Mammadov A."/>
            <person name="Mammadov A."/>
            <person name="Sharifova S."/>
            <person name="Ojaghi J."/>
            <person name="Eynullazada K."/>
            <person name="Bayramov B."/>
            <person name="Abdulazimova A."/>
            <person name="Shahmuradov I."/>
        </authorList>
    </citation>
    <scope>NUCLEOTIDE SEQUENCE [LARGE SCALE GENOMIC DNA]</scope>
    <source>
        <strain evidence="3">cv. AG2017</strain>
        <tissue evidence="2">Leaf</tissue>
    </source>
</reference>
<keyword evidence="1" id="KW-1133">Transmembrane helix</keyword>
<protein>
    <recommendedName>
        <fullName evidence="4">Transmembrane protein</fullName>
    </recommendedName>
</protein>
<dbReference type="Proteomes" id="UP000233551">
    <property type="component" value="Unassembled WGS sequence"/>
</dbReference>
<evidence type="ECO:0000313" key="3">
    <source>
        <dbReference type="Proteomes" id="UP000233551"/>
    </source>
</evidence>
<keyword evidence="1" id="KW-0812">Transmembrane</keyword>
<evidence type="ECO:0000256" key="1">
    <source>
        <dbReference type="SAM" id="Phobius"/>
    </source>
</evidence>
<evidence type="ECO:0000313" key="2">
    <source>
        <dbReference type="EMBL" id="PKI70563.1"/>
    </source>
</evidence>
<organism evidence="2 3">
    <name type="scientific">Punica granatum</name>
    <name type="common">Pomegranate</name>
    <dbReference type="NCBI Taxonomy" id="22663"/>
    <lineage>
        <taxon>Eukaryota</taxon>
        <taxon>Viridiplantae</taxon>
        <taxon>Streptophyta</taxon>
        <taxon>Embryophyta</taxon>
        <taxon>Tracheophyta</taxon>
        <taxon>Spermatophyta</taxon>
        <taxon>Magnoliopsida</taxon>
        <taxon>eudicotyledons</taxon>
        <taxon>Gunneridae</taxon>
        <taxon>Pentapetalae</taxon>
        <taxon>rosids</taxon>
        <taxon>malvids</taxon>
        <taxon>Myrtales</taxon>
        <taxon>Lythraceae</taxon>
        <taxon>Punica</taxon>
    </lineage>
</organism>
<proteinExistence type="predicted"/>
<keyword evidence="3" id="KW-1185">Reference proteome</keyword>
<sequence>MERNVSHRCFFRVLAASIADLEDSSTKSFYQKNVKSELNKKRLGLICFMVEVWKNCIVIVVIGRGRGVVFIVFLGTLPLIALTLVRGSVIN</sequence>
<feature type="transmembrane region" description="Helical" evidence="1">
    <location>
        <begin position="68"/>
        <end position="85"/>
    </location>
</feature>
<gene>
    <name evidence="2" type="ORF">CRG98_009068</name>
</gene>
<dbReference type="AlphaFoldDB" id="A0A2I0KQG0"/>